<keyword evidence="1" id="KW-0032">Aminotransferase</keyword>
<organism evidence="1">
    <name type="scientific">Ganoderma boninense</name>
    <dbReference type="NCBI Taxonomy" id="34458"/>
    <lineage>
        <taxon>Eukaryota</taxon>
        <taxon>Fungi</taxon>
        <taxon>Dikarya</taxon>
        <taxon>Basidiomycota</taxon>
        <taxon>Agaricomycotina</taxon>
        <taxon>Agaricomycetes</taxon>
        <taxon>Polyporales</taxon>
        <taxon>Polyporaceae</taxon>
        <taxon>Ganoderma</taxon>
    </lineage>
</organism>
<dbReference type="AlphaFoldDB" id="A0A5K1K6W6"/>
<dbReference type="EMBL" id="LR729700">
    <property type="protein sequence ID" value="VWP01830.1"/>
    <property type="molecule type" value="Genomic_DNA"/>
</dbReference>
<name>A0A5K1K6W6_9APHY</name>
<proteinExistence type="predicted"/>
<evidence type="ECO:0000313" key="1">
    <source>
        <dbReference type="EMBL" id="VWP01830.1"/>
    </source>
</evidence>
<sequence length="143" mass="16004">MIALTEALVQVLATSVVNTLPPYEILERTPKTADEEAPVNATREEKNDEDELEYIKLQYTATLEPDKAPTLISVLATDGEQDHEIINVDELDTSEDEDMGDEDEELTSAAMLWYNFCTHSTLSNKVMYNITDDTFPDCANLAL</sequence>
<accession>A0A5K1K6W6</accession>
<keyword evidence="1" id="KW-0808">Transferase</keyword>
<gene>
    <name evidence="1" type="primary">A5CVB7</name>
</gene>
<protein>
    <submittedName>
        <fullName evidence="1">Transcriptional regulator containing an aminotransferase domain</fullName>
    </submittedName>
</protein>
<dbReference type="GO" id="GO:0008483">
    <property type="term" value="F:transaminase activity"/>
    <property type="evidence" value="ECO:0007669"/>
    <property type="project" value="UniProtKB-KW"/>
</dbReference>
<reference evidence="1" key="1">
    <citation type="submission" date="2019-10" db="EMBL/GenBank/DDBJ databases">
        <authorList>
            <person name="Nor Muhammad N."/>
        </authorList>
    </citation>
    <scope>NUCLEOTIDE SEQUENCE</scope>
</reference>